<dbReference type="Proteomes" id="UP000028486">
    <property type="component" value="Chromosome"/>
</dbReference>
<evidence type="ECO:0000313" key="6">
    <source>
        <dbReference type="EMBL" id="AII14848.1"/>
    </source>
</evidence>
<evidence type="ECO:0000256" key="3">
    <source>
        <dbReference type="PIRSR" id="PIRSR617821-2"/>
    </source>
</evidence>
<dbReference type="FunFam" id="3.40.1080.20:FF:000001">
    <property type="entry name" value="Acetyl-CoA hydrolase Ach1"/>
    <property type="match status" value="1"/>
</dbReference>
<organism evidence="6 7">
    <name type="scientific">Campylobacter iguaniorum</name>
    <dbReference type="NCBI Taxonomy" id="1244531"/>
    <lineage>
        <taxon>Bacteria</taxon>
        <taxon>Pseudomonadati</taxon>
        <taxon>Campylobacterota</taxon>
        <taxon>Epsilonproteobacteria</taxon>
        <taxon>Campylobacterales</taxon>
        <taxon>Campylobacteraceae</taxon>
        <taxon>Campylobacter</taxon>
    </lineage>
</organism>
<dbReference type="KEGG" id="caj:CIG1485E_1011"/>
<dbReference type="HOGENOM" id="CLU_019748_3_0_7"/>
<dbReference type="STRING" id="1244531.CIG2463D_1064"/>
<reference evidence="7" key="1">
    <citation type="journal article" date="2014" name="Genome Announc.">
        <title>Complete Genome Sequence of Campylobacter iguaniorum Strain 1485ET, Isolated from a Bearded Dragon (Pogona vitticeps).</title>
        <authorList>
            <person name="Gilbert M.J."/>
            <person name="Miller W.G."/>
            <person name="Yee E."/>
            <person name="Kik M."/>
            <person name="Wagenaar J.A."/>
            <person name="Duim B."/>
        </authorList>
    </citation>
    <scope>NUCLEOTIDE SEQUENCE [LARGE SCALE GENOMIC DNA]</scope>
    <source>
        <strain evidence="7">1485E</strain>
    </source>
</reference>
<feature type="binding site" evidence="3">
    <location>
        <position position="414"/>
    </location>
    <ligand>
        <name>CoA</name>
        <dbReference type="ChEBI" id="CHEBI:57287"/>
    </ligand>
</feature>
<evidence type="ECO:0000313" key="7">
    <source>
        <dbReference type="Proteomes" id="UP000028486"/>
    </source>
</evidence>
<dbReference type="Gene3D" id="3.40.1080.20">
    <property type="entry name" value="Acetyl-CoA hydrolase/transferase C-terminal domain"/>
    <property type="match status" value="1"/>
</dbReference>
<dbReference type="Gene3D" id="3.30.750.70">
    <property type="entry name" value="4-hydroxybutyrate coenzyme like domains"/>
    <property type="match status" value="1"/>
</dbReference>
<dbReference type="PANTHER" id="PTHR43609:SF1">
    <property type="entry name" value="ACETYL-COA HYDROLASE"/>
    <property type="match status" value="1"/>
</dbReference>
<dbReference type="RefSeq" id="WP_038454389.1">
    <property type="nucleotide sequence ID" value="NZ_CP009043.1"/>
</dbReference>
<evidence type="ECO:0000256" key="2">
    <source>
        <dbReference type="PIRSR" id="PIRSR617821-1"/>
    </source>
</evidence>
<dbReference type="OrthoDB" id="9801795at2"/>
<dbReference type="Pfam" id="PF02550">
    <property type="entry name" value="AcetylCoA_hydro"/>
    <property type="match status" value="1"/>
</dbReference>
<feature type="binding site" evidence="3">
    <location>
        <position position="394"/>
    </location>
    <ligand>
        <name>CoA</name>
        <dbReference type="ChEBI" id="CHEBI:57287"/>
    </ligand>
</feature>
<dbReference type="InterPro" id="IPR003702">
    <property type="entry name" value="ActCoA_hydro_N"/>
</dbReference>
<dbReference type="GO" id="GO:0006084">
    <property type="term" value="P:acetyl-CoA metabolic process"/>
    <property type="evidence" value="ECO:0007669"/>
    <property type="project" value="InterPro"/>
</dbReference>
<keyword evidence="6" id="KW-0808">Transferase</keyword>
<dbReference type="InterPro" id="IPR046433">
    <property type="entry name" value="ActCoA_hydro"/>
</dbReference>
<evidence type="ECO:0000256" key="1">
    <source>
        <dbReference type="ARBA" id="ARBA00009632"/>
    </source>
</evidence>
<dbReference type="AlphaFoldDB" id="A0A076FB10"/>
<comment type="similarity">
    <text evidence="1">Belongs to the acetyl-CoA hydrolase/transferase family.</text>
</comment>
<feature type="binding site" evidence="3">
    <location>
        <begin position="275"/>
        <end position="279"/>
    </location>
    <ligand>
        <name>CoA</name>
        <dbReference type="ChEBI" id="CHEBI:57287"/>
    </ligand>
</feature>
<accession>A0A076FB10</accession>
<dbReference type="GO" id="GO:0008775">
    <property type="term" value="F:acetate CoA-transferase activity"/>
    <property type="evidence" value="ECO:0007669"/>
    <property type="project" value="InterPro"/>
</dbReference>
<gene>
    <name evidence="6" type="ORF">CIG1485E_1011</name>
</gene>
<protein>
    <submittedName>
        <fullName evidence="6">Acyl-CoA hydrolase/transferase</fullName>
    </submittedName>
</protein>
<feature type="domain" description="Acetyl-CoA hydrolase/transferase N-terminal" evidence="4">
    <location>
        <begin position="16"/>
        <end position="226"/>
    </location>
</feature>
<feature type="domain" description="Acetyl-CoA hydrolase/transferase C-terminal" evidence="5">
    <location>
        <begin position="332"/>
        <end position="474"/>
    </location>
</feature>
<proteinExistence type="inferred from homology"/>
<dbReference type="NCBIfam" id="TIGR03458">
    <property type="entry name" value="YgfH_subfam"/>
    <property type="match status" value="1"/>
</dbReference>
<name>A0A076FB10_9BACT</name>
<dbReference type="EMBL" id="CP009043">
    <property type="protein sequence ID" value="AII14848.1"/>
    <property type="molecule type" value="Genomic_DNA"/>
</dbReference>
<feature type="binding site" evidence="3">
    <location>
        <position position="390"/>
    </location>
    <ligand>
        <name>CoA</name>
        <dbReference type="ChEBI" id="CHEBI:57287"/>
    </ligand>
</feature>
<sequence>MIDNTISDTSRIKDARFLTKLIKADEAAALISHGSTVGFSGFVGAGSPLYVPLAIANKAQNMHEQGKEYQINVFSGASTDVDLDGALAKAEAVAFRTPFNTDPNMRAAINSGATRYVDVHLSSLAWQVEAGYFGNMDFAVIEISGITENGELIPTTSVGNNQSWLNYADKIILELNIHQPKELDGFHDVYHQPLPPHREPIPIKTPRDRVGSPYMKVDFNKVVGVVLSSTEDRLNKFTPLDEISIAIGDNVVKFLENEVEAGRLPKGKLLPLQSGIGNVANAVLAGLTKAGYKGLECYSEVIQDGMLELIKHGTVDFASASALSLSPSAVEEFRKNVDFYKEHIVLRPQEISNSPEAIRRLGVIAMNGMLEADIYGNVNSTNVMGTNMMNGIGGSGDFARNGYLSLFLTPSMAKGGAISAIVPFVSHLDHTEHDSMVIVTEYGFADLRGLSPKERAKKMIAIAHPDFRDMLQDYFDRACEQPKAGHTPHLLDEALSWHSRFKKTGTMKKD</sequence>
<keyword evidence="7" id="KW-1185">Reference proteome</keyword>
<dbReference type="InterPro" id="IPR038460">
    <property type="entry name" value="AcetylCoA_hyd_C_sf"/>
</dbReference>
<dbReference type="SUPFAM" id="SSF100950">
    <property type="entry name" value="NagB/RpiA/CoA transferase-like"/>
    <property type="match status" value="2"/>
</dbReference>
<dbReference type="eggNOG" id="COG0427">
    <property type="taxonomic scope" value="Bacteria"/>
</dbReference>
<evidence type="ECO:0000259" key="5">
    <source>
        <dbReference type="Pfam" id="PF13336"/>
    </source>
</evidence>
<evidence type="ECO:0000259" key="4">
    <source>
        <dbReference type="Pfam" id="PF02550"/>
    </source>
</evidence>
<dbReference type="InterPro" id="IPR017821">
    <property type="entry name" value="Succinate_CoA_transferase"/>
</dbReference>
<dbReference type="InterPro" id="IPR026888">
    <property type="entry name" value="AcetylCoA_hyd_C"/>
</dbReference>
<dbReference type="PANTHER" id="PTHR43609">
    <property type="entry name" value="ACETYL-COA HYDROLASE"/>
    <property type="match status" value="1"/>
</dbReference>
<feature type="active site" description="5-glutamyl coenzyme A thioester intermediate" evidence="2">
    <location>
        <position position="300"/>
    </location>
</feature>
<dbReference type="GO" id="GO:0006083">
    <property type="term" value="P:acetate metabolic process"/>
    <property type="evidence" value="ECO:0007669"/>
    <property type="project" value="InterPro"/>
</dbReference>
<dbReference type="Gene3D" id="3.40.1080.10">
    <property type="entry name" value="Glutaconate Coenzyme A-transferase"/>
    <property type="match status" value="1"/>
</dbReference>
<dbReference type="GO" id="GO:0003986">
    <property type="term" value="F:acetyl-CoA hydrolase activity"/>
    <property type="evidence" value="ECO:0007669"/>
    <property type="project" value="TreeGrafter"/>
</dbReference>
<dbReference type="InterPro" id="IPR037171">
    <property type="entry name" value="NagB/RpiA_transferase-like"/>
</dbReference>
<keyword evidence="6" id="KW-0378">Hydrolase</keyword>
<dbReference type="Pfam" id="PF13336">
    <property type="entry name" value="AcetylCoA_hyd_C"/>
    <property type="match status" value="1"/>
</dbReference>